<protein>
    <submittedName>
        <fullName evidence="1">Uncharacterized protein</fullName>
    </submittedName>
</protein>
<evidence type="ECO:0000313" key="2">
    <source>
        <dbReference type="Proteomes" id="UP000499080"/>
    </source>
</evidence>
<sequence>MLFSTIILNKTVTQTIGGSIWTSNLSLTSASTRVSLRMTLVCNRRQRPQDEDTMAHSLTAQLPHGGFASHGEGWWTGSKLNYAS</sequence>
<comment type="caution">
    <text evidence="1">The sequence shown here is derived from an EMBL/GenBank/DDBJ whole genome shotgun (WGS) entry which is preliminary data.</text>
</comment>
<gene>
    <name evidence="1" type="ORF">AVEN_39133_1</name>
</gene>
<name>A0A4Y2Q4K1_ARAVE</name>
<keyword evidence="2" id="KW-1185">Reference proteome</keyword>
<dbReference type="EMBL" id="BGPR01012879">
    <property type="protein sequence ID" value="GBN58152.1"/>
    <property type="molecule type" value="Genomic_DNA"/>
</dbReference>
<proteinExistence type="predicted"/>
<reference evidence="1 2" key="1">
    <citation type="journal article" date="2019" name="Sci. Rep.">
        <title>Orb-weaving spider Araneus ventricosus genome elucidates the spidroin gene catalogue.</title>
        <authorList>
            <person name="Kono N."/>
            <person name="Nakamura H."/>
            <person name="Ohtoshi R."/>
            <person name="Moran D.A.P."/>
            <person name="Shinohara A."/>
            <person name="Yoshida Y."/>
            <person name="Fujiwara M."/>
            <person name="Mori M."/>
            <person name="Tomita M."/>
            <person name="Arakawa K."/>
        </authorList>
    </citation>
    <scope>NUCLEOTIDE SEQUENCE [LARGE SCALE GENOMIC DNA]</scope>
</reference>
<dbReference type="Proteomes" id="UP000499080">
    <property type="component" value="Unassembled WGS sequence"/>
</dbReference>
<accession>A0A4Y2Q4K1</accession>
<dbReference type="AlphaFoldDB" id="A0A4Y2Q4K1"/>
<organism evidence="1 2">
    <name type="scientific">Araneus ventricosus</name>
    <name type="common">Orbweaver spider</name>
    <name type="synonym">Epeira ventricosa</name>
    <dbReference type="NCBI Taxonomy" id="182803"/>
    <lineage>
        <taxon>Eukaryota</taxon>
        <taxon>Metazoa</taxon>
        <taxon>Ecdysozoa</taxon>
        <taxon>Arthropoda</taxon>
        <taxon>Chelicerata</taxon>
        <taxon>Arachnida</taxon>
        <taxon>Araneae</taxon>
        <taxon>Araneomorphae</taxon>
        <taxon>Entelegynae</taxon>
        <taxon>Araneoidea</taxon>
        <taxon>Araneidae</taxon>
        <taxon>Araneus</taxon>
    </lineage>
</organism>
<evidence type="ECO:0000313" key="1">
    <source>
        <dbReference type="EMBL" id="GBN58152.1"/>
    </source>
</evidence>